<dbReference type="EMBL" id="HBUE01243981">
    <property type="protein sequence ID" value="CAG6550999.1"/>
    <property type="molecule type" value="Transcribed_RNA"/>
</dbReference>
<dbReference type="EMBL" id="HBUE01243986">
    <property type="protein sequence ID" value="CAG6551005.1"/>
    <property type="molecule type" value="Transcribed_RNA"/>
</dbReference>
<dbReference type="EMBL" id="HBUE01351093">
    <property type="protein sequence ID" value="CAG6603305.1"/>
    <property type="molecule type" value="Transcribed_RNA"/>
</dbReference>
<keyword evidence="1" id="KW-0812">Transmembrane</keyword>
<sequence>MRLRATLRHCLLRYSLMTIVIVFFFFVETFAIRPCVTTRRLAIFSAASALSSHSFLLIELILIYKHISSSVLVVVLLRIPLLCNKSSLYLALCTTTTASLVLVVPRSSPLHVHTPLRVLQKRSGIFVETHRVSLGLLRSETISLQASFI</sequence>
<dbReference type="EMBL" id="HBUE01351087">
    <property type="protein sequence ID" value="CAG6603299.1"/>
    <property type="molecule type" value="Transcribed_RNA"/>
</dbReference>
<dbReference type="EMBL" id="HBUE01351082">
    <property type="protein sequence ID" value="CAG6603293.1"/>
    <property type="molecule type" value="Transcribed_RNA"/>
</dbReference>
<feature type="transmembrane region" description="Helical" evidence="1">
    <location>
        <begin position="12"/>
        <end position="31"/>
    </location>
</feature>
<dbReference type="EMBL" id="HBUE01351083">
    <property type="protein sequence ID" value="CAG6603294.1"/>
    <property type="molecule type" value="Transcribed_RNA"/>
</dbReference>
<keyword evidence="1" id="KW-1133">Transmembrane helix</keyword>
<reference evidence="2" key="1">
    <citation type="submission" date="2021-05" db="EMBL/GenBank/DDBJ databases">
        <authorList>
            <person name="Alioto T."/>
            <person name="Alioto T."/>
            <person name="Gomez Garrido J."/>
        </authorList>
    </citation>
    <scope>NUCLEOTIDE SEQUENCE</scope>
</reference>
<organism evidence="2">
    <name type="scientific">Culex pipiens</name>
    <name type="common">House mosquito</name>
    <dbReference type="NCBI Taxonomy" id="7175"/>
    <lineage>
        <taxon>Eukaryota</taxon>
        <taxon>Metazoa</taxon>
        <taxon>Ecdysozoa</taxon>
        <taxon>Arthropoda</taxon>
        <taxon>Hexapoda</taxon>
        <taxon>Insecta</taxon>
        <taxon>Pterygota</taxon>
        <taxon>Neoptera</taxon>
        <taxon>Endopterygota</taxon>
        <taxon>Diptera</taxon>
        <taxon>Nematocera</taxon>
        <taxon>Culicoidea</taxon>
        <taxon>Culicidae</taxon>
        <taxon>Culicinae</taxon>
        <taxon>Culicini</taxon>
        <taxon>Culex</taxon>
        <taxon>Culex</taxon>
    </lineage>
</organism>
<dbReference type="EMBL" id="HBUE01243984">
    <property type="protein sequence ID" value="CAG6551002.1"/>
    <property type="molecule type" value="Transcribed_RNA"/>
</dbReference>
<protein>
    <submittedName>
        <fullName evidence="2">(northern house mosquito) hypothetical protein</fullName>
    </submittedName>
</protein>
<evidence type="ECO:0000256" key="1">
    <source>
        <dbReference type="SAM" id="Phobius"/>
    </source>
</evidence>
<proteinExistence type="predicted"/>
<feature type="transmembrane region" description="Helical" evidence="1">
    <location>
        <begin position="43"/>
        <end position="67"/>
    </location>
</feature>
<name>A0A8D8ID24_CULPI</name>
<accession>A0A8D8ID24</accession>
<dbReference type="EMBL" id="HBUE01351085">
    <property type="protein sequence ID" value="CAG6603296.1"/>
    <property type="molecule type" value="Transcribed_RNA"/>
</dbReference>
<keyword evidence="1" id="KW-0472">Membrane</keyword>
<dbReference type="EMBL" id="HBUE01243982">
    <property type="protein sequence ID" value="CAG6551000.1"/>
    <property type="molecule type" value="Transcribed_RNA"/>
</dbReference>
<dbReference type="AlphaFoldDB" id="A0A8D8ID24"/>
<dbReference type="EMBL" id="HBUE01351084">
    <property type="protein sequence ID" value="CAG6603295.1"/>
    <property type="molecule type" value="Transcribed_RNA"/>
</dbReference>
<evidence type="ECO:0000313" key="2">
    <source>
        <dbReference type="EMBL" id="CAG6550999.1"/>
    </source>
</evidence>
<dbReference type="EMBL" id="HBUE01243983">
    <property type="protein sequence ID" value="CAG6551001.1"/>
    <property type="molecule type" value="Transcribed_RNA"/>
</dbReference>
<dbReference type="EMBL" id="HBUE01243992">
    <property type="protein sequence ID" value="CAG6551011.1"/>
    <property type="molecule type" value="Transcribed_RNA"/>
</dbReference>